<feature type="compositionally biased region" description="Polar residues" evidence="1">
    <location>
        <begin position="114"/>
        <end position="127"/>
    </location>
</feature>
<keyword evidence="5" id="KW-1185">Reference proteome</keyword>
<sequence length="298" mass="32257">MLPPPNPRTLTLSIITTLLFLLNLVDALIITVQPQTLVGTPTLVAWNVEPSDADVQVPASSDLVFDLRFVQDVGDVGLAIADVQPAEGEDAGTTLVTFPSAGTQTSTSTSTSSPRQADQTQTSSPTSHRMLFHSRPLSRVRSHSVLQFAFNSLLFPNQTTPSIPLPSHPRKPTSQTFIIIKNIPAIVGGTTGGLLLLALIAVMFVFVARRRRKRMEREARGGTFHRDMMVQRMSPINHLPVYLASVCKLYSALTASSVLGQPQIDSSLGFDNIGPDNIAVLEHCLEKFPTTTHSGNVI</sequence>
<evidence type="ECO:0000256" key="3">
    <source>
        <dbReference type="SAM" id="SignalP"/>
    </source>
</evidence>
<evidence type="ECO:0000313" key="5">
    <source>
        <dbReference type="Proteomes" id="UP000283269"/>
    </source>
</evidence>
<dbReference type="AlphaFoldDB" id="A0A409XGS8"/>
<keyword evidence="2" id="KW-0472">Membrane</keyword>
<feature type="compositionally biased region" description="Low complexity" evidence="1">
    <location>
        <begin position="103"/>
        <end position="113"/>
    </location>
</feature>
<dbReference type="OrthoDB" id="3056290at2759"/>
<evidence type="ECO:0000256" key="1">
    <source>
        <dbReference type="SAM" id="MobiDB-lite"/>
    </source>
</evidence>
<protein>
    <recommendedName>
        <fullName evidence="6">Mid2 domain-containing protein</fullName>
    </recommendedName>
</protein>
<proteinExistence type="predicted"/>
<reference evidence="4 5" key="1">
    <citation type="journal article" date="2018" name="Evol. Lett.">
        <title>Horizontal gene cluster transfer increased hallucinogenic mushroom diversity.</title>
        <authorList>
            <person name="Reynolds H.T."/>
            <person name="Vijayakumar V."/>
            <person name="Gluck-Thaler E."/>
            <person name="Korotkin H.B."/>
            <person name="Matheny P.B."/>
            <person name="Slot J.C."/>
        </authorList>
    </citation>
    <scope>NUCLEOTIDE SEQUENCE [LARGE SCALE GENOMIC DNA]</scope>
    <source>
        <strain evidence="4 5">2631</strain>
    </source>
</reference>
<evidence type="ECO:0000256" key="2">
    <source>
        <dbReference type="SAM" id="Phobius"/>
    </source>
</evidence>
<keyword evidence="3" id="KW-0732">Signal</keyword>
<evidence type="ECO:0008006" key="6">
    <source>
        <dbReference type="Google" id="ProtNLM"/>
    </source>
</evidence>
<gene>
    <name evidence="4" type="ORF">CVT25_010534</name>
</gene>
<keyword evidence="2" id="KW-0812">Transmembrane</keyword>
<comment type="caution">
    <text evidence="4">The sequence shown here is derived from an EMBL/GenBank/DDBJ whole genome shotgun (WGS) entry which is preliminary data.</text>
</comment>
<accession>A0A409XGS8</accession>
<name>A0A409XGS8_PSICY</name>
<keyword evidence="2" id="KW-1133">Transmembrane helix</keyword>
<evidence type="ECO:0000313" key="4">
    <source>
        <dbReference type="EMBL" id="PPQ89958.1"/>
    </source>
</evidence>
<dbReference type="EMBL" id="NHYD01001758">
    <property type="protein sequence ID" value="PPQ89958.1"/>
    <property type="molecule type" value="Genomic_DNA"/>
</dbReference>
<feature type="transmembrane region" description="Helical" evidence="2">
    <location>
        <begin position="183"/>
        <end position="207"/>
    </location>
</feature>
<feature type="region of interest" description="Disordered" evidence="1">
    <location>
        <begin position="93"/>
        <end position="130"/>
    </location>
</feature>
<dbReference type="Proteomes" id="UP000283269">
    <property type="component" value="Unassembled WGS sequence"/>
</dbReference>
<dbReference type="STRING" id="93625.A0A409XGS8"/>
<feature type="chain" id="PRO_5019521001" description="Mid2 domain-containing protein" evidence="3">
    <location>
        <begin position="28"/>
        <end position="298"/>
    </location>
</feature>
<organism evidence="4 5">
    <name type="scientific">Psilocybe cyanescens</name>
    <dbReference type="NCBI Taxonomy" id="93625"/>
    <lineage>
        <taxon>Eukaryota</taxon>
        <taxon>Fungi</taxon>
        <taxon>Dikarya</taxon>
        <taxon>Basidiomycota</taxon>
        <taxon>Agaricomycotina</taxon>
        <taxon>Agaricomycetes</taxon>
        <taxon>Agaricomycetidae</taxon>
        <taxon>Agaricales</taxon>
        <taxon>Agaricineae</taxon>
        <taxon>Strophariaceae</taxon>
        <taxon>Psilocybe</taxon>
    </lineage>
</organism>
<feature type="signal peptide" evidence="3">
    <location>
        <begin position="1"/>
        <end position="27"/>
    </location>
</feature>
<dbReference type="InParanoid" id="A0A409XGS8"/>